<dbReference type="SUPFAM" id="SSF51735">
    <property type="entry name" value="NAD(P)-binding Rossmann-fold domains"/>
    <property type="match status" value="1"/>
</dbReference>
<dbReference type="Proteomes" id="UP000619238">
    <property type="component" value="Unassembled WGS sequence"/>
</dbReference>
<dbReference type="EC" id="1.1.1.47" evidence="3"/>
<dbReference type="InterPro" id="IPR002347">
    <property type="entry name" value="SDR_fam"/>
</dbReference>
<dbReference type="PRINTS" id="PR00080">
    <property type="entry name" value="SDRFAMILY"/>
</dbReference>
<name>A0ABR7QBL9_9FLAO</name>
<dbReference type="RefSeq" id="WP_187563007.1">
    <property type="nucleotide sequence ID" value="NZ_JACGWS010000009.1"/>
</dbReference>
<dbReference type="PANTHER" id="PTHR43639">
    <property type="entry name" value="OXIDOREDUCTASE, SHORT-CHAIN DEHYDROGENASE/REDUCTASE FAMILY (AFU_ORTHOLOGUE AFUA_5G02870)"/>
    <property type="match status" value="1"/>
</dbReference>
<accession>A0ABR7QBL9</accession>
<dbReference type="Gene3D" id="3.40.50.720">
    <property type="entry name" value="NAD(P)-binding Rossmann-like Domain"/>
    <property type="match status" value="1"/>
</dbReference>
<evidence type="ECO:0000313" key="3">
    <source>
        <dbReference type="EMBL" id="MBC8755965.1"/>
    </source>
</evidence>
<dbReference type="PROSITE" id="PS00061">
    <property type="entry name" value="ADH_SHORT"/>
    <property type="match status" value="1"/>
</dbReference>
<dbReference type="NCBIfam" id="NF005559">
    <property type="entry name" value="PRK07231.1"/>
    <property type="match status" value="1"/>
</dbReference>
<dbReference type="PANTHER" id="PTHR43639:SF1">
    <property type="entry name" value="SHORT-CHAIN DEHYDROGENASE_REDUCTASE FAMILY PROTEIN"/>
    <property type="match status" value="1"/>
</dbReference>
<dbReference type="GO" id="GO:0047936">
    <property type="term" value="F:glucose 1-dehydrogenase [NAD(P)+] activity"/>
    <property type="evidence" value="ECO:0007669"/>
    <property type="project" value="UniProtKB-EC"/>
</dbReference>
<keyword evidence="4" id="KW-1185">Reference proteome</keyword>
<comment type="similarity">
    <text evidence="1">Belongs to the short-chain dehydrogenases/reductases (SDR) family.</text>
</comment>
<sequence>MNKLNNKVALVTGASKGIGAEIAKSIAAEGAKVIVNYFFDDIGANKTVKYITENGGNAIAVKANITKLSDIKNLFNKSIESYGKIDLLINNAGVYSFEPVESVTEEEYHRQFDHNVLSVILTIQEALKYFDSRVGGNIINISSVASVKATPMSIVYSATKSAVDSITKTLAKELGSRNIRINSILPGPTQTEGNQIIGTEMEDYIISNTSFGRIGQPKDIASLAVFLASEESSWITGQQIVVSGGFD</sequence>
<evidence type="ECO:0000313" key="4">
    <source>
        <dbReference type="Proteomes" id="UP000619238"/>
    </source>
</evidence>
<dbReference type="InterPro" id="IPR036291">
    <property type="entry name" value="NAD(P)-bd_dom_sf"/>
</dbReference>
<proteinExistence type="inferred from homology"/>
<dbReference type="EMBL" id="JACGWS010000009">
    <property type="protein sequence ID" value="MBC8755965.1"/>
    <property type="molecule type" value="Genomic_DNA"/>
</dbReference>
<dbReference type="Pfam" id="PF13561">
    <property type="entry name" value="adh_short_C2"/>
    <property type="match status" value="1"/>
</dbReference>
<organism evidence="3 4">
    <name type="scientific">Kordia aestuariivivens</name>
    <dbReference type="NCBI Taxonomy" id="2759037"/>
    <lineage>
        <taxon>Bacteria</taxon>
        <taxon>Pseudomonadati</taxon>
        <taxon>Bacteroidota</taxon>
        <taxon>Flavobacteriia</taxon>
        <taxon>Flavobacteriales</taxon>
        <taxon>Flavobacteriaceae</taxon>
        <taxon>Kordia</taxon>
    </lineage>
</organism>
<evidence type="ECO:0000256" key="1">
    <source>
        <dbReference type="ARBA" id="ARBA00006484"/>
    </source>
</evidence>
<protein>
    <submittedName>
        <fullName evidence="3">Glucose 1-dehydrogenase</fullName>
        <ecNumber evidence="3">1.1.1.47</ecNumber>
    </submittedName>
</protein>
<reference evidence="3 4" key="1">
    <citation type="submission" date="2020-07" db="EMBL/GenBank/DDBJ databases">
        <title>Description of Kordia aestuariivivens sp. nov., isolated from a tidal flat.</title>
        <authorList>
            <person name="Park S."/>
            <person name="Yoon J.-H."/>
        </authorList>
    </citation>
    <scope>NUCLEOTIDE SEQUENCE [LARGE SCALE GENOMIC DNA]</scope>
    <source>
        <strain evidence="3 4">YSTF-M3</strain>
    </source>
</reference>
<dbReference type="InterPro" id="IPR020904">
    <property type="entry name" value="Sc_DH/Rdtase_CS"/>
</dbReference>
<dbReference type="PRINTS" id="PR00081">
    <property type="entry name" value="GDHRDH"/>
</dbReference>
<comment type="caution">
    <text evidence="3">The sequence shown here is derived from an EMBL/GenBank/DDBJ whole genome shotgun (WGS) entry which is preliminary data.</text>
</comment>
<gene>
    <name evidence="3" type="ORF">H2O64_14905</name>
</gene>
<keyword evidence="2 3" id="KW-0560">Oxidoreductase</keyword>
<evidence type="ECO:0000256" key="2">
    <source>
        <dbReference type="ARBA" id="ARBA00023002"/>
    </source>
</evidence>